<dbReference type="Proteomes" id="UP000263377">
    <property type="component" value="Unassembled WGS sequence"/>
</dbReference>
<dbReference type="InterPro" id="IPR016161">
    <property type="entry name" value="Ald_DH/histidinol_DH"/>
</dbReference>
<dbReference type="CDD" id="cd07093">
    <property type="entry name" value="ALDH_F8_HMSADH"/>
    <property type="match status" value="1"/>
</dbReference>
<evidence type="ECO:0000313" key="7">
    <source>
        <dbReference type="Proteomes" id="UP000263377"/>
    </source>
</evidence>
<gene>
    <name evidence="6" type="ORF">DR950_11405</name>
</gene>
<feature type="active site" evidence="3">
    <location>
        <position position="256"/>
    </location>
</feature>
<proteinExistence type="inferred from homology"/>
<comment type="caution">
    <text evidence="6">The sequence shown here is derived from an EMBL/GenBank/DDBJ whole genome shotgun (WGS) entry which is preliminary data.</text>
</comment>
<evidence type="ECO:0000256" key="1">
    <source>
        <dbReference type="ARBA" id="ARBA00009986"/>
    </source>
</evidence>
<dbReference type="PROSITE" id="PS00070">
    <property type="entry name" value="ALDEHYDE_DEHYDR_CYS"/>
    <property type="match status" value="1"/>
</dbReference>
<dbReference type="FunFam" id="3.40.309.10:FF:000012">
    <property type="entry name" value="Betaine aldehyde dehydrogenase"/>
    <property type="match status" value="1"/>
</dbReference>
<dbReference type="GO" id="GO:0016620">
    <property type="term" value="F:oxidoreductase activity, acting on the aldehyde or oxo group of donors, NAD or NADP as acceptor"/>
    <property type="evidence" value="ECO:0007669"/>
    <property type="project" value="InterPro"/>
</dbReference>
<dbReference type="SUPFAM" id="SSF53720">
    <property type="entry name" value="ALDH-like"/>
    <property type="match status" value="1"/>
</dbReference>
<feature type="domain" description="Aldehyde dehydrogenase" evidence="5">
    <location>
        <begin position="28"/>
        <end position="475"/>
    </location>
</feature>
<keyword evidence="7" id="KW-1185">Reference proteome</keyword>
<dbReference type="InterPro" id="IPR029510">
    <property type="entry name" value="Ald_DH_CS_GLU"/>
</dbReference>
<evidence type="ECO:0000256" key="4">
    <source>
        <dbReference type="RuleBase" id="RU003345"/>
    </source>
</evidence>
<dbReference type="InterPro" id="IPR015590">
    <property type="entry name" value="Aldehyde_DH_dom"/>
</dbReference>
<evidence type="ECO:0000256" key="3">
    <source>
        <dbReference type="PROSITE-ProRule" id="PRU10007"/>
    </source>
</evidence>
<dbReference type="RefSeq" id="WP_117486941.1">
    <property type="nucleotide sequence ID" value="NZ_QVIG01000001.1"/>
</dbReference>
<evidence type="ECO:0000259" key="5">
    <source>
        <dbReference type="Pfam" id="PF00171"/>
    </source>
</evidence>
<sequence length="487" mass="51894">MSEHTTTVAGVAVDTRHWIGGERVASAGTFTDVSPVDGAVLGEIARGTATEAAAAVAAAKAAFPAWAATPREERARLLHAVADGVERRLEELAVVETADNGALLRSHRRGVMPRVAHNFRFFADWLLRLGHEDFDTRGHTNHVSWDPAGPCVLITPWNAPLMLATWKVAPALAAGNTVVLKPAEWSPLTASLLAGIAAEAGLPAGVLNVVQGYGSEIGDALTSHPDVRRISFTGSVPTARRIAASAAANLTPLSLELGGKSPLLVFADADLDLAVDLAVEQYDNAGQVCLAATRLLVEETVAEEFTRRFVERAARLVQGDPRDEATDIGPTVHPRQLEKIDGFVRRAVAAGARTVIGGHPRDGRYYAPTLLTDVAQDAEIVQEEVFGPVLTLQTFGTEEEAVRLANDTRFGLAATVATGDPERARRVTARLVAGTVWVNCFFVRDLQAPFGGSRHSGVGREGGTWSFDFYCDVKNTVTSPKGWTSHG</sequence>
<dbReference type="InterPro" id="IPR016162">
    <property type="entry name" value="Ald_DH_N"/>
</dbReference>
<dbReference type="Gene3D" id="3.40.309.10">
    <property type="entry name" value="Aldehyde Dehydrogenase, Chain A, domain 2"/>
    <property type="match status" value="1"/>
</dbReference>
<dbReference type="Gene3D" id="3.40.605.10">
    <property type="entry name" value="Aldehyde Dehydrogenase, Chain A, domain 1"/>
    <property type="match status" value="1"/>
</dbReference>
<dbReference type="InterPro" id="IPR016160">
    <property type="entry name" value="Ald_DH_CS_CYS"/>
</dbReference>
<dbReference type="AlphaFoldDB" id="A0A372ZT01"/>
<evidence type="ECO:0000313" key="6">
    <source>
        <dbReference type="EMBL" id="RGD58315.1"/>
    </source>
</evidence>
<dbReference type="InterPro" id="IPR016163">
    <property type="entry name" value="Ald_DH_C"/>
</dbReference>
<accession>A0A372ZT01</accession>
<evidence type="ECO:0000256" key="2">
    <source>
        <dbReference type="ARBA" id="ARBA00023002"/>
    </source>
</evidence>
<dbReference type="PROSITE" id="PS00687">
    <property type="entry name" value="ALDEHYDE_DEHYDR_GLU"/>
    <property type="match status" value="1"/>
</dbReference>
<name>A0A372ZT01_9ACTN</name>
<comment type="similarity">
    <text evidence="1 4">Belongs to the aldehyde dehydrogenase family.</text>
</comment>
<protein>
    <submittedName>
        <fullName evidence="6">Aldehyde dehydrogenase</fullName>
    </submittedName>
</protein>
<keyword evidence="2 4" id="KW-0560">Oxidoreductase</keyword>
<dbReference type="Pfam" id="PF00171">
    <property type="entry name" value="Aldedh"/>
    <property type="match status" value="1"/>
</dbReference>
<dbReference type="PANTHER" id="PTHR11699">
    <property type="entry name" value="ALDEHYDE DEHYDROGENASE-RELATED"/>
    <property type="match status" value="1"/>
</dbReference>
<reference evidence="6 7" key="1">
    <citation type="submission" date="2018-08" db="EMBL/GenBank/DDBJ databases">
        <title>Diversity &amp; Physiological Properties of Lignin-Decomposing Actinobacteria from Soil.</title>
        <authorList>
            <person name="Roh S.G."/>
            <person name="Kim S.B."/>
        </authorList>
    </citation>
    <scope>NUCLEOTIDE SEQUENCE [LARGE SCALE GENOMIC DNA]</scope>
    <source>
        <strain evidence="6 7">MMS17-GH009</strain>
    </source>
</reference>
<organism evidence="6 7">
    <name type="scientific">Kitasatospora xanthocidica</name>
    <dbReference type="NCBI Taxonomy" id="83382"/>
    <lineage>
        <taxon>Bacteria</taxon>
        <taxon>Bacillati</taxon>
        <taxon>Actinomycetota</taxon>
        <taxon>Actinomycetes</taxon>
        <taxon>Kitasatosporales</taxon>
        <taxon>Streptomycetaceae</taxon>
        <taxon>Kitasatospora</taxon>
    </lineage>
</organism>
<dbReference type="EMBL" id="QVIG01000001">
    <property type="protein sequence ID" value="RGD58315.1"/>
    <property type="molecule type" value="Genomic_DNA"/>
</dbReference>
<dbReference type="FunFam" id="3.40.605.10:FF:000007">
    <property type="entry name" value="NAD/NADP-dependent betaine aldehyde dehydrogenase"/>
    <property type="match status" value="1"/>
</dbReference>